<reference evidence="1 2" key="1">
    <citation type="submission" date="2019-03" db="EMBL/GenBank/DDBJ databases">
        <title>Single cell metagenomics reveals metabolic interactions within the superorganism composed of flagellate Streblomastix strix and complex community of Bacteroidetes bacteria on its surface.</title>
        <authorList>
            <person name="Treitli S.C."/>
            <person name="Kolisko M."/>
            <person name="Husnik F."/>
            <person name="Keeling P."/>
            <person name="Hampl V."/>
        </authorList>
    </citation>
    <scope>NUCLEOTIDE SEQUENCE [LARGE SCALE GENOMIC DNA]</scope>
    <source>
        <strain evidence="1">ST1C</strain>
    </source>
</reference>
<accession>A0A5J4TVY4</accession>
<sequence>MIRLILIIILEVQRKQPHLKSYQIHFGEKPLINVSGPLQYATIENVQVKKIGRNYGGPHILNLNLHPSGEAKINNVTIDGRGWVPSVDAKVGIKDKNEYVNDEEEKKGKCGKEIYKPVLNVEELADTLDVAVPDKFNWKYPAIRVTGGKLRISDSTFVGLGVDGALVLDGVDADLTNSTLFEENSVYEAAVAEGRKKLIPTEIKTLS</sequence>
<proteinExistence type="predicted"/>
<comment type="caution">
    <text evidence="1">The sequence shown here is derived from an EMBL/GenBank/DDBJ whole genome shotgun (WGS) entry which is preliminary data.</text>
</comment>
<dbReference type="Proteomes" id="UP000324800">
    <property type="component" value="Unassembled WGS sequence"/>
</dbReference>
<evidence type="ECO:0000313" key="2">
    <source>
        <dbReference type="Proteomes" id="UP000324800"/>
    </source>
</evidence>
<organism evidence="1 2">
    <name type="scientific">Streblomastix strix</name>
    <dbReference type="NCBI Taxonomy" id="222440"/>
    <lineage>
        <taxon>Eukaryota</taxon>
        <taxon>Metamonada</taxon>
        <taxon>Preaxostyla</taxon>
        <taxon>Oxymonadida</taxon>
        <taxon>Streblomastigidae</taxon>
        <taxon>Streblomastix</taxon>
    </lineage>
</organism>
<protein>
    <submittedName>
        <fullName evidence="1">Uncharacterized protein</fullName>
    </submittedName>
</protein>
<feature type="non-terminal residue" evidence="1">
    <location>
        <position position="207"/>
    </location>
</feature>
<gene>
    <name evidence="1" type="ORF">EZS28_042164</name>
</gene>
<dbReference type="EMBL" id="SNRW01024371">
    <property type="protein sequence ID" value="KAA6362308.1"/>
    <property type="molecule type" value="Genomic_DNA"/>
</dbReference>
<evidence type="ECO:0000313" key="1">
    <source>
        <dbReference type="EMBL" id="KAA6362308.1"/>
    </source>
</evidence>
<dbReference type="AlphaFoldDB" id="A0A5J4TVY4"/>
<name>A0A5J4TVY4_9EUKA</name>